<keyword evidence="2" id="KW-1185">Reference proteome</keyword>
<organism evidence="1 2">
    <name type="scientific">Candidatus Brocadia sinica JPN1</name>
    <dbReference type="NCBI Taxonomy" id="1197129"/>
    <lineage>
        <taxon>Bacteria</taxon>
        <taxon>Pseudomonadati</taxon>
        <taxon>Planctomycetota</taxon>
        <taxon>Candidatus Brocadiia</taxon>
        <taxon>Candidatus Brocadiales</taxon>
        <taxon>Candidatus Brocadiaceae</taxon>
        <taxon>Candidatus Brocadia</taxon>
    </lineage>
</organism>
<dbReference type="Proteomes" id="UP000032309">
    <property type="component" value="Unassembled WGS sequence"/>
</dbReference>
<dbReference type="RefSeq" id="WP_052562398.1">
    <property type="nucleotide sequence ID" value="NZ_BAFN01000001.1"/>
</dbReference>
<comment type="caution">
    <text evidence="1">The sequence shown here is derived from an EMBL/GenBank/DDBJ whole genome shotgun (WGS) entry which is preliminary data.</text>
</comment>
<evidence type="ECO:0000313" key="1">
    <source>
        <dbReference type="EMBL" id="GAN32256.1"/>
    </source>
</evidence>
<reference evidence="2" key="1">
    <citation type="journal article" date="2015" name="Genome Announc.">
        <title>Draft Genome Sequence of an Anaerobic Ammonium-Oxidizing Bacterium, "Candidatus Brocadia sinica".</title>
        <authorList>
            <person name="Oshiki M."/>
            <person name="Shinyako-Hata K."/>
            <person name="Satoh H."/>
            <person name="Okabe S."/>
        </authorList>
    </citation>
    <scope>NUCLEOTIDE SEQUENCE [LARGE SCALE GENOMIC DNA]</scope>
    <source>
        <strain evidence="2">JPN1</strain>
    </source>
</reference>
<proteinExistence type="predicted"/>
<evidence type="ECO:0008006" key="3">
    <source>
        <dbReference type="Google" id="ProtNLM"/>
    </source>
</evidence>
<accession>A0ABQ0JU78</accession>
<gene>
    <name evidence="1" type="ORF">BROSI_A0768</name>
</gene>
<evidence type="ECO:0000313" key="2">
    <source>
        <dbReference type="Proteomes" id="UP000032309"/>
    </source>
</evidence>
<name>A0ABQ0JU78_9BACT</name>
<protein>
    <recommendedName>
        <fullName evidence="3">Transporter</fullName>
    </recommendedName>
</protein>
<dbReference type="EMBL" id="BAFN01000001">
    <property type="protein sequence ID" value="GAN32256.1"/>
    <property type="molecule type" value="Genomic_DNA"/>
</dbReference>
<sequence length="272" mass="29889">MDKLNKKILWLIILLCALGGLVAPKNVLALRPFVTTDADVVEPNIAEIELGIFGLHEQKHPGPDEFVLDVSSIRFNYGLPWDSEIVLETVGELIDSEYVGTLGVKEKQFADTAAFYKKVWWRSGENGGWTPNFATETGFVFPTEKGTSGLDFEGAGIFSWYLEKLTCHLTLGGGTKKEAFEHNTRGLYIYGIIVDIPLPQCKKLHLVSEYSGEKVENAILDHQLLGGVVWEGPLNIDYDIAGFAGLNSESVDWGITMGITFFIGKKSGGGKT</sequence>